<keyword evidence="8" id="KW-0460">Magnesium</keyword>
<dbReference type="InterPro" id="IPR044612">
    <property type="entry name" value="ARL2/3"/>
</dbReference>
<dbReference type="eggNOG" id="KOG0073">
    <property type="taxonomic scope" value="Eukaryota"/>
</dbReference>
<dbReference type="SUPFAM" id="SSF52540">
    <property type="entry name" value="P-loop containing nucleoside triphosphate hydrolases"/>
    <property type="match status" value="1"/>
</dbReference>
<dbReference type="SMART" id="SM00177">
    <property type="entry name" value="ARF"/>
    <property type="match status" value="1"/>
</dbReference>
<dbReference type="RefSeq" id="XP_010702439.1">
    <property type="nucleotide sequence ID" value="XM_010704137.1"/>
</dbReference>
<evidence type="ECO:0000256" key="7">
    <source>
        <dbReference type="PIRSR" id="PIRSR606689-1"/>
    </source>
</evidence>
<dbReference type="OrthoDB" id="2011769at2759"/>
<dbReference type="FunFam" id="3.40.50.300:FF:000393">
    <property type="entry name" value="ADP-ribosylation factor-like 2, arl2"/>
    <property type="match status" value="1"/>
</dbReference>
<keyword evidence="3 7" id="KW-0547">Nucleotide-binding</keyword>
<dbReference type="PROSITE" id="PS51417">
    <property type="entry name" value="ARF"/>
    <property type="match status" value="1"/>
</dbReference>
<organism evidence="10 11">
    <name type="scientific">Leishmania panamensis</name>
    <dbReference type="NCBI Taxonomy" id="5679"/>
    <lineage>
        <taxon>Eukaryota</taxon>
        <taxon>Discoba</taxon>
        <taxon>Euglenozoa</taxon>
        <taxon>Kinetoplastea</taxon>
        <taxon>Metakinetoplastina</taxon>
        <taxon>Trypanosomatida</taxon>
        <taxon>Trypanosomatidae</taxon>
        <taxon>Leishmaniinae</taxon>
        <taxon>Leishmania</taxon>
        <taxon>Leishmania guyanensis species complex</taxon>
    </lineage>
</organism>
<reference evidence="10 11" key="1">
    <citation type="journal article" date="2015" name="Sci. Rep.">
        <title>The genome of Leishmania panamensis: insights into genomics of the L. (Viannia) subgenus.</title>
        <authorList>
            <person name="Llanes A."/>
            <person name="Restrepo C.M."/>
            <person name="Vecchio G.D."/>
            <person name="Anguizola F.J."/>
            <person name="Lleonart R."/>
        </authorList>
    </citation>
    <scope>NUCLEOTIDE SEQUENCE [LARGE SCALE GENOMIC DNA]</scope>
    <source>
        <strain evidence="10 11">MHOM/PA/94/PSC-1</strain>
    </source>
</reference>
<evidence type="ECO:0000256" key="2">
    <source>
        <dbReference type="ARBA" id="ARBA00022707"/>
    </source>
</evidence>
<dbReference type="GO" id="GO:0005525">
    <property type="term" value="F:GTP binding"/>
    <property type="evidence" value="ECO:0007669"/>
    <property type="project" value="UniProtKB-KW"/>
</dbReference>
<dbReference type="PANTHER" id="PTHR45697">
    <property type="entry name" value="ADP-RIBOSYLATION FACTOR-LIKE PROTEIN 2-RELATED"/>
    <property type="match status" value="1"/>
</dbReference>
<evidence type="ECO:0000313" key="10">
    <source>
        <dbReference type="EMBL" id="AIO01639.1"/>
    </source>
</evidence>
<evidence type="ECO:0000256" key="5">
    <source>
        <dbReference type="ARBA" id="ARBA00023288"/>
    </source>
</evidence>
<comment type="similarity">
    <text evidence="1 9">Belongs to the small GTPase superfamily. Arf family.</text>
</comment>
<dbReference type="InterPro" id="IPR045873">
    <property type="entry name" value="Arl2"/>
</dbReference>
<dbReference type="InterPro" id="IPR006689">
    <property type="entry name" value="Small_GTPase_ARF/SAR"/>
</dbReference>
<feature type="binding site" evidence="7">
    <location>
        <position position="69"/>
    </location>
    <ligand>
        <name>GTP</name>
        <dbReference type="ChEBI" id="CHEBI:37565"/>
    </ligand>
</feature>
<dbReference type="VEuPathDB" id="TriTrypDB:LPMP_340110"/>
<evidence type="ECO:0000256" key="6">
    <source>
        <dbReference type="ARBA" id="ARBA00026198"/>
    </source>
</evidence>
<name>A0A088S096_LEIPA</name>
<accession>A0A088S096</accession>
<evidence type="ECO:0000256" key="8">
    <source>
        <dbReference type="PIRSR" id="PIRSR606689-2"/>
    </source>
</evidence>
<evidence type="ECO:0000256" key="1">
    <source>
        <dbReference type="ARBA" id="ARBA00010290"/>
    </source>
</evidence>
<dbReference type="GeneID" id="22578515"/>
<dbReference type="Proteomes" id="UP000063063">
    <property type="component" value="Chromosome 34"/>
</dbReference>
<dbReference type="KEGG" id="lpan:LPMP_340110"/>
<feature type="binding site" evidence="8">
    <location>
        <position position="30"/>
    </location>
    <ligand>
        <name>Mg(2+)</name>
        <dbReference type="ChEBI" id="CHEBI:18420"/>
    </ligand>
</feature>
<dbReference type="AlphaFoldDB" id="A0A088S096"/>
<dbReference type="EMBL" id="CP009403">
    <property type="protein sequence ID" value="AIO01639.1"/>
    <property type="molecule type" value="Genomic_DNA"/>
</dbReference>
<dbReference type="VEuPathDB" id="TriTrypDB:LPAL13_340006300"/>
<dbReference type="CDD" id="cd04154">
    <property type="entry name" value="Arl2"/>
    <property type="match status" value="1"/>
</dbReference>
<sequence length="186" mass="20993">MGLLSIIKKTKRKEREMRILMLGLDNAGKTTCVKKLCGRDTSSISPTLGFQITVLTFRGCTLNVWDVGGQQSLRSYWRNYFESTDALVWVVDSNDVERLLVCKEELHHLLQEERLAGASLLVFLNKIDIPTALSPQEIARLLDLDTIRQGKRHFHLCACSAKTGEGLLDGISWMVEDVSARMYFSS</sequence>
<keyword evidence="2" id="KW-0519">Myristate</keyword>
<evidence type="ECO:0000256" key="4">
    <source>
        <dbReference type="ARBA" id="ARBA00023134"/>
    </source>
</evidence>
<dbReference type="GO" id="GO:0046872">
    <property type="term" value="F:metal ion binding"/>
    <property type="evidence" value="ECO:0007669"/>
    <property type="project" value="UniProtKB-KW"/>
</dbReference>
<dbReference type="InterPro" id="IPR027417">
    <property type="entry name" value="P-loop_NTPase"/>
</dbReference>
<proteinExistence type="inferred from homology"/>
<keyword evidence="4 7" id="KW-0342">GTP-binding</keyword>
<dbReference type="Gene3D" id="3.40.50.300">
    <property type="entry name" value="P-loop containing nucleotide triphosphate hydrolases"/>
    <property type="match status" value="1"/>
</dbReference>
<feature type="binding site" evidence="7">
    <location>
        <begin position="23"/>
        <end position="30"/>
    </location>
    <ligand>
        <name>GTP</name>
        <dbReference type="ChEBI" id="CHEBI:37565"/>
    </ligand>
</feature>
<dbReference type="PRINTS" id="PR00328">
    <property type="entry name" value="SAR1GTPBP"/>
</dbReference>
<dbReference type="GO" id="GO:0003924">
    <property type="term" value="F:GTPase activity"/>
    <property type="evidence" value="ECO:0007669"/>
    <property type="project" value="InterPro"/>
</dbReference>
<keyword evidence="5" id="KW-0449">Lipoprotein</keyword>
<protein>
    <recommendedName>
        <fullName evidence="6">ADP-ribosylation factor-like protein 2</fullName>
    </recommendedName>
</protein>
<feature type="binding site" evidence="8">
    <location>
        <position position="47"/>
    </location>
    <ligand>
        <name>Mg(2+)</name>
        <dbReference type="ChEBI" id="CHEBI:18420"/>
    </ligand>
</feature>
<dbReference type="InterPro" id="IPR005225">
    <property type="entry name" value="Small_GTP-bd"/>
</dbReference>
<dbReference type="SMART" id="SM00178">
    <property type="entry name" value="SAR"/>
    <property type="match status" value="1"/>
</dbReference>
<keyword evidence="11" id="KW-1185">Reference proteome</keyword>
<feature type="binding site" evidence="7">
    <location>
        <begin position="125"/>
        <end position="128"/>
    </location>
    <ligand>
        <name>GTP</name>
        <dbReference type="ChEBI" id="CHEBI:37565"/>
    </ligand>
</feature>
<gene>
    <name evidence="10" type="primary">ARL2</name>
    <name evidence="10" type="ORF">LPMP_340110</name>
</gene>
<dbReference type="Pfam" id="PF00025">
    <property type="entry name" value="Arf"/>
    <property type="match status" value="1"/>
</dbReference>
<evidence type="ECO:0000256" key="9">
    <source>
        <dbReference type="RuleBase" id="RU003925"/>
    </source>
</evidence>
<evidence type="ECO:0000256" key="3">
    <source>
        <dbReference type="ARBA" id="ARBA00022741"/>
    </source>
</evidence>
<keyword evidence="8" id="KW-0479">Metal-binding</keyword>
<evidence type="ECO:0000313" key="11">
    <source>
        <dbReference type="Proteomes" id="UP000063063"/>
    </source>
</evidence>
<dbReference type="NCBIfam" id="TIGR00231">
    <property type="entry name" value="small_GTP"/>
    <property type="match status" value="1"/>
</dbReference>